<keyword evidence="3" id="KW-1185">Reference proteome</keyword>
<feature type="region of interest" description="Disordered" evidence="1">
    <location>
        <begin position="41"/>
        <end position="67"/>
    </location>
</feature>
<evidence type="ECO:0000313" key="2">
    <source>
        <dbReference type="EnsemblPlants" id="OBART08G10850.1"/>
    </source>
</evidence>
<evidence type="ECO:0000256" key="1">
    <source>
        <dbReference type="SAM" id="MobiDB-lite"/>
    </source>
</evidence>
<dbReference type="Gramene" id="OBART08G10850.1">
    <property type="protein sequence ID" value="OBART08G10850.1"/>
    <property type="gene ID" value="OBART08G10850"/>
</dbReference>
<evidence type="ECO:0000313" key="3">
    <source>
        <dbReference type="Proteomes" id="UP000026960"/>
    </source>
</evidence>
<dbReference type="HOGENOM" id="CLU_2472731_0_0_1"/>
<reference evidence="2" key="2">
    <citation type="submission" date="2015-03" db="UniProtKB">
        <authorList>
            <consortium name="EnsemblPlants"/>
        </authorList>
    </citation>
    <scope>IDENTIFICATION</scope>
</reference>
<dbReference type="AlphaFoldDB" id="A0A0D3GZ18"/>
<dbReference type="PaxDb" id="65489-OBART08G10850.1"/>
<proteinExistence type="predicted"/>
<name>A0A0D3GZ18_9ORYZ</name>
<organism evidence="2">
    <name type="scientific">Oryza barthii</name>
    <dbReference type="NCBI Taxonomy" id="65489"/>
    <lineage>
        <taxon>Eukaryota</taxon>
        <taxon>Viridiplantae</taxon>
        <taxon>Streptophyta</taxon>
        <taxon>Embryophyta</taxon>
        <taxon>Tracheophyta</taxon>
        <taxon>Spermatophyta</taxon>
        <taxon>Magnoliopsida</taxon>
        <taxon>Liliopsida</taxon>
        <taxon>Poales</taxon>
        <taxon>Poaceae</taxon>
        <taxon>BOP clade</taxon>
        <taxon>Oryzoideae</taxon>
        <taxon>Oryzeae</taxon>
        <taxon>Oryzinae</taxon>
        <taxon>Oryza</taxon>
    </lineage>
</organism>
<reference evidence="2" key="1">
    <citation type="journal article" date="2009" name="Rice">
        <title>De Novo Next Generation Sequencing of Plant Genomes.</title>
        <authorList>
            <person name="Rounsley S."/>
            <person name="Marri P.R."/>
            <person name="Yu Y."/>
            <person name="He R."/>
            <person name="Sisneros N."/>
            <person name="Goicoechea J.L."/>
            <person name="Lee S.J."/>
            <person name="Angelova A."/>
            <person name="Kudrna D."/>
            <person name="Luo M."/>
            <person name="Affourtit J."/>
            <person name="Desany B."/>
            <person name="Knight J."/>
            <person name="Niazi F."/>
            <person name="Egholm M."/>
            <person name="Wing R.A."/>
        </authorList>
    </citation>
    <scope>NUCLEOTIDE SEQUENCE [LARGE SCALE GENOMIC DNA]</scope>
    <source>
        <strain evidence="2">cv. IRGC 105608</strain>
    </source>
</reference>
<accession>A0A0D3GZ18</accession>
<protein>
    <submittedName>
        <fullName evidence="2">Uncharacterized protein</fullName>
    </submittedName>
</protein>
<dbReference type="Proteomes" id="UP000026960">
    <property type="component" value="Chromosome 8"/>
</dbReference>
<sequence length="91" mass="9302">MGAMGCACLGDEGGRGDGVARTWAMAQLRVSWRESGRAVRGAAWHGVGPGTTRHGRDNGRGRGSGTSTARYNAMLVRSGKCGAARVGVGRG</sequence>
<dbReference type="EnsemblPlants" id="OBART08G10850.1">
    <property type="protein sequence ID" value="OBART08G10850.1"/>
    <property type="gene ID" value="OBART08G10850"/>
</dbReference>